<organism evidence="3 4">
    <name type="scientific">Pseudosporangium ferrugineum</name>
    <dbReference type="NCBI Taxonomy" id="439699"/>
    <lineage>
        <taxon>Bacteria</taxon>
        <taxon>Bacillati</taxon>
        <taxon>Actinomycetota</taxon>
        <taxon>Actinomycetes</taxon>
        <taxon>Micromonosporales</taxon>
        <taxon>Micromonosporaceae</taxon>
        <taxon>Pseudosporangium</taxon>
    </lineage>
</organism>
<dbReference type="FunFam" id="2.40.10.10:FF:000068">
    <property type="entry name" value="transmembrane protease serine 2"/>
    <property type="match status" value="1"/>
</dbReference>
<dbReference type="InterPro" id="IPR009003">
    <property type="entry name" value="Peptidase_S1_PA"/>
</dbReference>
<dbReference type="EMBL" id="PVZG01000015">
    <property type="protein sequence ID" value="PRY23394.1"/>
    <property type="molecule type" value="Genomic_DNA"/>
</dbReference>
<keyword evidence="1" id="KW-1015">Disulfide bond</keyword>
<feature type="domain" description="Peptidase S1" evidence="2">
    <location>
        <begin position="36"/>
        <end position="270"/>
    </location>
</feature>
<dbReference type="InterPro" id="IPR001254">
    <property type="entry name" value="Trypsin_dom"/>
</dbReference>
<dbReference type="Gene3D" id="2.40.10.10">
    <property type="entry name" value="Trypsin-like serine proteases"/>
    <property type="match status" value="1"/>
</dbReference>
<dbReference type="OrthoDB" id="3657335at2"/>
<evidence type="ECO:0000313" key="3">
    <source>
        <dbReference type="EMBL" id="PRY23394.1"/>
    </source>
</evidence>
<dbReference type="CDD" id="cd00190">
    <property type="entry name" value="Tryp_SPc"/>
    <property type="match status" value="1"/>
</dbReference>
<gene>
    <name evidence="3" type="ORF">CLV70_115127</name>
</gene>
<evidence type="ECO:0000256" key="1">
    <source>
        <dbReference type="ARBA" id="ARBA00023157"/>
    </source>
</evidence>
<dbReference type="AlphaFoldDB" id="A0A2T0RQC3"/>
<dbReference type="RefSeq" id="WP_158277838.1">
    <property type="nucleotide sequence ID" value="NZ_PVZG01000015.1"/>
</dbReference>
<reference evidence="3 4" key="1">
    <citation type="submission" date="2018-03" db="EMBL/GenBank/DDBJ databases">
        <title>Genomic Encyclopedia of Archaeal and Bacterial Type Strains, Phase II (KMG-II): from individual species to whole genera.</title>
        <authorList>
            <person name="Goeker M."/>
        </authorList>
    </citation>
    <scope>NUCLEOTIDE SEQUENCE [LARGE SCALE GENOMIC DNA]</scope>
    <source>
        <strain evidence="3 4">DSM 45348</strain>
    </source>
</reference>
<evidence type="ECO:0000313" key="4">
    <source>
        <dbReference type="Proteomes" id="UP000239209"/>
    </source>
</evidence>
<dbReference type="InterPro" id="IPR018114">
    <property type="entry name" value="TRYPSIN_HIS"/>
</dbReference>
<dbReference type="GO" id="GO:0004252">
    <property type="term" value="F:serine-type endopeptidase activity"/>
    <property type="evidence" value="ECO:0007669"/>
    <property type="project" value="InterPro"/>
</dbReference>
<dbReference type="InterPro" id="IPR051487">
    <property type="entry name" value="Ser/Thr_Proteases_Immune/Dev"/>
</dbReference>
<dbReference type="Pfam" id="PF00089">
    <property type="entry name" value="Trypsin"/>
    <property type="match status" value="1"/>
</dbReference>
<dbReference type="GO" id="GO:0006508">
    <property type="term" value="P:proteolysis"/>
    <property type="evidence" value="ECO:0007669"/>
    <property type="project" value="InterPro"/>
</dbReference>
<dbReference type="Proteomes" id="UP000239209">
    <property type="component" value="Unassembled WGS sequence"/>
</dbReference>
<dbReference type="InterPro" id="IPR001314">
    <property type="entry name" value="Peptidase_S1A"/>
</dbReference>
<sequence length="272" mass="28746">MSRSPERSIVTRAIAIATTALCALVAVWLAPSADAIVGGKPVTRAYPWLANLSMSGVPDAESHICGASMITDRWAVTAAHCVDFGAEELARIEVRIGSNNRLRGGEVRRIRTAVQHPTFHVDEDTEKVTGDIALIRLSARVATPAVPLAGKVPAGTRTRILGWGNTCSDPQPECDVFPAEARETGSSVAKANRCDNIDPAKEICTAYPAKGTGACSGDSGGPQIVADRSGHWHLVGVTSRSGHGETTCGQGTSIYTSVAAYRTWITETIKRN</sequence>
<comment type="caution">
    <text evidence="3">The sequence shown here is derived from an EMBL/GenBank/DDBJ whole genome shotgun (WGS) entry which is preliminary data.</text>
</comment>
<dbReference type="PANTHER" id="PTHR24256">
    <property type="entry name" value="TRYPTASE-RELATED"/>
    <property type="match status" value="1"/>
</dbReference>
<accession>A0A2T0RQC3</accession>
<dbReference type="PROSITE" id="PS50240">
    <property type="entry name" value="TRYPSIN_DOM"/>
    <property type="match status" value="1"/>
</dbReference>
<dbReference type="SMART" id="SM00020">
    <property type="entry name" value="Tryp_SPc"/>
    <property type="match status" value="1"/>
</dbReference>
<dbReference type="InterPro" id="IPR043504">
    <property type="entry name" value="Peptidase_S1_PA_chymotrypsin"/>
</dbReference>
<dbReference type="PROSITE" id="PS00134">
    <property type="entry name" value="TRYPSIN_HIS"/>
    <property type="match status" value="1"/>
</dbReference>
<keyword evidence="4" id="KW-1185">Reference proteome</keyword>
<dbReference type="SUPFAM" id="SSF50494">
    <property type="entry name" value="Trypsin-like serine proteases"/>
    <property type="match status" value="1"/>
</dbReference>
<evidence type="ECO:0000259" key="2">
    <source>
        <dbReference type="PROSITE" id="PS50240"/>
    </source>
</evidence>
<proteinExistence type="predicted"/>
<name>A0A2T0RQC3_9ACTN</name>
<protein>
    <submittedName>
        <fullName evidence="3">Trypsin</fullName>
    </submittedName>
</protein>
<dbReference type="PRINTS" id="PR00722">
    <property type="entry name" value="CHYMOTRYPSIN"/>
</dbReference>